<keyword evidence="5 6" id="KW-0472">Membrane</keyword>
<sequence>MQLQSPQILVGFFLAIAGTALFSLKSIFIKLAYAQGLDTDSVLMLRMAISLPIYLAIMIWLARYQPLERTVLKNRFVSILLLGFMGYFLSSWLDLKGLEYITAQLERLTLFTYPIITAILGALFFKTPLTRKVILSFIITYSGLWVVFAEELKVFGEETIWGTLFVFLAAVSFAIYVSFGKQAITAIGSLWFTSLAMTVSSVFVLVYYFTFFDFSALVITQEAWLWLVLLAIFSTVIPSFMIAEAIHRIGPAQTGIIGTLGPIMTIFLAIWILHEPFTIYHAIGMILVTLGVTLLTFKKSEAKTL</sequence>
<dbReference type="Pfam" id="PF00892">
    <property type="entry name" value="EamA"/>
    <property type="match status" value="2"/>
</dbReference>
<feature type="transmembrane region" description="Helical" evidence="6">
    <location>
        <begin position="255"/>
        <end position="273"/>
    </location>
</feature>
<dbReference type="InterPro" id="IPR000620">
    <property type="entry name" value="EamA_dom"/>
</dbReference>
<evidence type="ECO:0000256" key="1">
    <source>
        <dbReference type="ARBA" id="ARBA00004651"/>
    </source>
</evidence>
<name>A0A066ZPX5_HYDMR</name>
<evidence type="ECO:0000256" key="6">
    <source>
        <dbReference type="SAM" id="Phobius"/>
    </source>
</evidence>
<feature type="transmembrane region" description="Helical" evidence="6">
    <location>
        <begin position="279"/>
        <end position="297"/>
    </location>
</feature>
<dbReference type="EMBL" id="JMIU01000001">
    <property type="protein sequence ID" value="KDN95863.1"/>
    <property type="molecule type" value="Genomic_DNA"/>
</dbReference>
<keyword evidence="9" id="KW-1185">Reference proteome</keyword>
<accession>A0A066ZPX5</accession>
<feature type="transmembrane region" description="Helical" evidence="6">
    <location>
        <begin position="76"/>
        <end position="93"/>
    </location>
</feature>
<dbReference type="PANTHER" id="PTHR32322">
    <property type="entry name" value="INNER MEMBRANE TRANSPORTER"/>
    <property type="match status" value="1"/>
</dbReference>
<feature type="domain" description="EamA" evidence="7">
    <location>
        <begin position="11"/>
        <end position="148"/>
    </location>
</feature>
<feature type="transmembrane region" description="Helical" evidence="6">
    <location>
        <begin position="191"/>
        <end position="211"/>
    </location>
</feature>
<feature type="transmembrane region" description="Helical" evidence="6">
    <location>
        <begin position="108"/>
        <end position="125"/>
    </location>
</feature>
<comment type="caution">
    <text evidence="8">The sequence shown here is derived from an EMBL/GenBank/DDBJ whole genome shotgun (WGS) entry which is preliminary data.</text>
</comment>
<dbReference type="Proteomes" id="UP000027341">
    <property type="component" value="Unassembled WGS sequence"/>
</dbReference>
<evidence type="ECO:0000256" key="5">
    <source>
        <dbReference type="ARBA" id="ARBA00023136"/>
    </source>
</evidence>
<organism evidence="8 9">
    <name type="scientific">Hydrogenovibrio marinus</name>
    <dbReference type="NCBI Taxonomy" id="28885"/>
    <lineage>
        <taxon>Bacteria</taxon>
        <taxon>Pseudomonadati</taxon>
        <taxon>Pseudomonadota</taxon>
        <taxon>Gammaproteobacteria</taxon>
        <taxon>Thiotrichales</taxon>
        <taxon>Piscirickettsiaceae</taxon>
        <taxon>Hydrogenovibrio</taxon>
    </lineage>
</organism>
<dbReference type="SUPFAM" id="SSF103481">
    <property type="entry name" value="Multidrug resistance efflux transporter EmrE"/>
    <property type="match status" value="2"/>
</dbReference>
<dbReference type="AlphaFoldDB" id="A0A066ZPX5"/>
<keyword evidence="2" id="KW-1003">Cell membrane</keyword>
<evidence type="ECO:0000256" key="3">
    <source>
        <dbReference type="ARBA" id="ARBA00022692"/>
    </source>
</evidence>
<evidence type="ECO:0000313" key="9">
    <source>
        <dbReference type="Proteomes" id="UP000027341"/>
    </source>
</evidence>
<protein>
    <recommendedName>
        <fullName evidence="7">EamA domain-containing protein</fullName>
    </recommendedName>
</protein>
<dbReference type="InterPro" id="IPR037185">
    <property type="entry name" value="EmrE-like"/>
</dbReference>
<keyword evidence="3 6" id="KW-0812">Transmembrane</keyword>
<feature type="transmembrane region" description="Helical" evidence="6">
    <location>
        <begin position="44"/>
        <end position="64"/>
    </location>
</feature>
<reference evidence="8 9" key="1">
    <citation type="submission" date="2014-04" db="EMBL/GenBank/DDBJ databases">
        <title>Draft genome sequence of Hydrogenovibrio marinus MH-110, a model organism for aerobic H2 metabolism.</title>
        <authorList>
            <person name="Cha H.J."/>
            <person name="Jo B.H."/>
            <person name="Hwang B.H."/>
        </authorList>
    </citation>
    <scope>NUCLEOTIDE SEQUENCE [LARGE SCALE GENOMIC DNA]</scope>
    <source>
        <strain evidence="8 9">MH-110</strain>
    </source>
</reference>
<dbReference type="STRING" id="28885.EI16_06090"/>
<keyword evidence="4 6" id="KW-1133">Transmembrane helix</keyword>
<feature type="transmembrane region" description="Helical" evidence="6">
    <location>
        <begin position="132"/>
        <end position="148"/>
    </location>
</feature>
<dbReference type="RefSeq" id="WP_029910831.1">
    <property type="nucleotide sequence ID" value="NZ_AP020335.1"/>
</dbReference>
<dbReference type="PANTHER" id="PTHR32322:SF18">
    <property type="entry name" value="S-ADENOSYLMETHIONINE_S-ADENOSYLHOMOCYSTEINE TRANSPORTER"/>
    <property type="match status" value="1"/>
</dbReference>
<feature type="transmembrane region" description="Helical" evidence="6">
    <location>
        <begin position="223"/>
        <end position="243"/>
    </location>
</feature>
<evidence type="ECO:0000256" key="4">
    <source>
        <dbReference type="ARBA" id="ARBA00022989"/>
    </source>
</evidence>
<feature type="transmembrane region" description="Helical" evidence="6">
    <location>
        <begin position="160"/>
        <end position="179"/>
    </location>
</feature>
<gene>
    <name evidence="8" type="ORF">EI16_06090</name>
</gene>
<feature type="domain" description="EamA" evidence="7">
    <location>
        <begin position="161"/>
        <end position="296"/>
    </location>
</feature>
<dbReference type="InterPro" id="IPR050638">
    <property type="entry name" value="AA-Vitamin_Transporters"/>
</dbReference>
<proteinExistence type="predicted"/>
<dbReference type="GO" id="GO:0005886">
    <property type="term" value="C:plasma membrane"/>
    <property type="evidence" value="ECO:0007669"/>
    <property type="project" value="UniProtKB-SubCell"/>
</dbReference>
<comment type="subcellular location">
    <subcellularLocation>
        <location evidence="1">Cell membrane</location>
        <topology evidence="1">Multi-pass membrane protein</topology>
    </subcellularLocation>
</comment>
<evidence type="ECO:0000313" key="8">
    <source>
        <dbReference type="EMBL" id="KDN95863.1"/>
    </source>
</evidence>
<evidence type="ECO:0000259" key="7">
    <source>
        <dbReference type="Pfam" id="PF00892"/>
    </source>
</evidence>
<evidence type="ECO:0000256" key="2">
    <source>
        <dbReference type="ARBA" id="ARBA00022475"/>
    </source>
</evidence>